<dbReference type="Proteomes" id="UP000264353">
    <property type="component" value="Chromosome A10"/>
</dbReference>
<proteinExistence type="predicted"/>
<name>A0A397XN23_BRACM</name>
<dbReference type="Pfam" id="PF14111">
    <property type="entry name" value="DUF4283"/>
    <property type="match status" value="1"/>
</dbReference>
<dbReference type="PANTHER" id="PTHR31286">
    <property type="entry name" value="GLYCINE-RICH CELL WALL STRUCTURAL PROTEIN 1.8-LIKE"/>
    <property type="match status" value="1"/>
</dbReference>
<evidence type="ECO:0000313" key="3">
    <source>
        <dbReference type="EMBL" id="RID40000.1"/>
    </source>
</evidence>
<evidence type="ECO:0000259" key="1">
    <source>
        <dbReference type="Pfam" id="PF14111"/>
    </source>
</evidence>
<protein>
    <recommendedName>
        <fullName evidence="5">DUF4283 domain-containing protein</fullName>
    </recommendedName>
</protein>
<sequence length="237" mass="27497">MSQTLESSEKNKQLLEEDEVVILPDVDNSELITRYNLSLVGRIFNKERRNVEALIALLPRHSIWDVEGRARGVDLGNHRFQFDFDSEADLLKVLGKRPCHFNKWSFALERWAPHVGDSFPNTITFWVCATGIPTHYWMDPIFRTLEKRLGLVGKIDAKAAKFQVEINGDQPLKFSLRAQIPSGEIVPVSFEYVNLFRWCHNCHLISHEAENCQKKENRYCWLKKQVESRVVSSARKT</sequence>
<evidence type="ECO:0008006" key="5">
    <source>
        <dbReference type="Google" id="ProtNLM"/>
    </source>
</evidence>
<dbReference type="EMBL" id="CM010637">
    <property type="protein sequence ID" value="RID40000.1"/>
    <property type="molecule type" value="Genomic_DNA"/>
</dbReference>
<organism evidence="3 4">
    <name type="scientific">Brassica campestris</name>
    <name type="common">Field mustard</name>
    <dbReference type="NCBI Taxonomy" id="3711"/>
    <lineage>
        <taxon>Eukaryota</taxon>
        <taxon>Viridiplantae</taxon>
        <taxon>Streptophyta</taxon>
        <taxon>Embryophyta</taxon>
        <taxon>Tracheophyta</taxon>
        <taxon>Spermatophyta</taxon>
        <taxon>Magnoliopsida</taxon>
        <taxon>eudicotyledons</taxon>
        <taxon>Gunneridae</taxon>
        <taxon>Pentapetalae</taxon>
        <taxon>rosids</taxon>
        <taxon>malvids</taxon>
        <taxon>Brassicales</taxon>
        <taxon>Brassicaceae</taxon>
        <taxon>Brassiceae</taxon>
        <taxon>Brassica</taxon>
    </lineage>
</organism>
<accession>A0A397XN23</accession>
<dbReference type="AlphaFoldDB" id="A0A397XN23"/>
<dbReference type="Pfam" id="PF14392">
    <property type="entry name" value="zf-CCHC_4"/>
    <property type="match status" value="1"/>
</dbReference>
<feature type="domain" description="Zinc knuckle CX2CX4HX4C" evidence="2">
    <location>
        <begin position="170"/>
        <end position="214"/>
    </location>
</feature>
<gene>
    <name evidence="3" type="ORF">BRARA_J00074</name>
</gene>
<evidence type="ECO:0000313" key="4">
    <source>
        <dbReference type="Proteomes" id="UP000264353"/>
    </source>
</evidence>
<dbReference type="PANTHER" id="PTHR31286:SF132">
    <property type="entry name" value="DUF4283 DOMAIN-CONTAINING PROTEIN"/>
    <property type="match status" value="1"/>
</dbReference>
<reference evidence="3 4" key="1">
    <citation type="submission" date="2018-06" db="EMBL/GenBank/DDBJ databases">
        <title>WGS assembly of Brassica rapa FPsc.</title>
        <authorList>
            <person name="Bowman J."/>
            <person name="Kohchi T."/>
            <person name="Yamato K."/>
            <person name="Jenkins J."/>
            <person name="Shu S."/>
            <person name="Ishizaki K."/>
            <person name="Yamaoka S."/>
            <person name="Nishihama R."/>
            <person name="Nakamura Y."/>
            <person name="Berger F."/>
            <person name="Adam C."/>
            <person name="Aki S."/>
            <person name="Althoff F."/>
            <person name="Araki T."/>
            <person name="Arteaga-Vazquez M."/>
            <person name="Balasubrmanian S."/>
            <person name="Bauer D."/>
            <person name="Boehm C."/>
            <person name="Briginshaw L."/>
            <person name="Caballero-Perez J."/>
            <person name="Catarino B."/>
            <person name="Chen F."/>
            <person name="Chiyoda S."/>
            <person name="Chovatia M."/>
            <person name="Davies K."/>
            <person name="Delmans M."/>
            <person name="Demura T."/>
            <person name="Dierschke T."/>
            <person name="Dolan L."/>
            <person name="Dorantes-Acosta A."/>
            <person name="Eklund D."/>
            <person name="Florent S."/>
            <person name="Flores-Sandoval E."/>
            <person name="Fujiyama A."/>
            <person name="Fukuzawa H."/>
            <person name="Galik B."/>
            <person name="Grimanelli D."/>
            <person name="Grimwood J."/>
            <person name="Grossniklaus U."/>
            <person name="Hamada T."/>
            <person name="Haseloff J."/>
            <person name="Hetherington A."/>
            <person name="Higo A."/>
            <person name="Hirakawa Y."/>
            <person name="Hundley H."/>
            <person name="Ikeda Y."/>
            <person name="Inoue K."/>
            <person name="Inoue S."/>
            <person name="Ishida S."/>
            <person name="Jia Q."/>
            <person name="Kakita M."/>
            <person name="Kanazawa T."/>
            <person name="Kawai Y."/>
            <person name="Kawashima T."/>
            <person name="Kennedy M."/>
            <person name="Kinose K."/>
            <person name="Kinoshita T."/>
            <person name="Kohara Y."/>
            <person name="Koide E."/>
            <person name="Komatsu K."/>
            <person name="Kopischke S."/>
            <person name="Kubo M."/>
            <person name="Kyozuka J."/>
            <person name="Lagercrantz U."/>
            <person name="Lin S."/>
            <person name="Lindquist E."/>
            <person name="Lipzen A."/>
            <person name="Lu C."/>
            <person name="Luna E."/>
            <person name="Martienssen R."/>
            <person name="Minamino N."/>
            <person name="Mizutani M."/>
            <person name="Mizutani M."/>
            <person name="Mochizuki N."/>
            <person name="Monte I."/>
            <person name="Mosher R."/>
            <person name="Nagasaki H."/>
            <person name="Nakagami H."/>
            <person name="Naramoto S."/>
            <person name="Nishitani K."/>
            <person name="Ohtani M."/>
            <person name="Okamoto T."/>
            <person name="Okumura M."/>
            <person name="Phillips J."/>
            <person name="Pollak B."/>
            <person name="Reinders A."/>
            <person name="Roevekamp M."/>
            <person name="Sano R."/>
            <person name="Sawa S."/>
            <person name="Schmid M."/>
            <person name="Shirakawa M."/>
            <person name="Solano R."/>
            <person name="Spunde A."/>
            <person name="Suetsugu N."/>
            <person name="Sugano S."/>
            <person name="Sugiyama A."/>
            <person name="Sun R."/>
            <person name="Suzuki Y."/>
            <person name="Takenaka M."/>
            <person name="Takezawa D."/>
            <person name="Tomogane H."/>
            <person name="Tsuzuki M."/>
            <person name="Ueda T."/>
            <person name="Umeda M."/>
            <person name="Ward J."/>
            <person name="Watanabe Y."/>
            <person name="Yazaki K."/>
            <person name="Yokoyama R."/>
            <person name="Yoshitake Y."/>
            <person name="Yotsui I."/>
            <person name="Zachgo S."/>
            <person name="Schmutz J."/>
        </authorList>
    </citation>
    <scope>NUCLEOTIDE SEQUENCE [LARGE SCALE GENOMIC DNA]</scope>
    <source>
        <strain evidence="4">cv. B-3</strain>
    </source>
</reference>
<dbReference type="InterPro" id="IPR040256">
    <property type="entry name" value="At4g02000-like"/>
</dbReference>
<dbReference type="InterPro" id="IPR025836">
    <property type="entry name" value="Zn_knuckle_CX2CX4HX4C"/>
</dbReference>
<dbReference type="InterPro" id="IPR025558">
    <property type="entry name" value="DUF4283"/>
</dbReference>
<feature type="domain" description="DUF4283" evidence="1">
    <location>
        <begin position="36"/>
        <end position="115"/>
    </location>
</feature>
<evidence type="ECO:0000259" key="2">
    <source>
        <dbReference type="Pfam" id="PF14392"/>
    </source>
</evidence>